<gene>
    <name evidence="2" type="ORF">MC378_09975</name>
</gene>
<dbReference type="EMBL" id="JAKQYM010000006">
    <property type="protein sequence ID" value="MCI2229493.1"/>
    <property type="molecule type" value="Genomic_DNA"/>
</dbReference>
<name>A0A9X1VPL5_9FLAO</name>
<sequence length="233" mass="27473">MKLTKIQIEELYKFTRKHYVEYYDVQTELVDHLANDIESICKENPSLSFEEARDISFKKFGVFGFMDVVQSKESQMTKKYFKLILKFMKEWFQLPKIALTFGLLFVFYEIQSLENAYEIYLSVIFGVFIIQLITVLLNRKKQQKKQQITKRRWLFESIIQTQGFGSIGLFAFYTVEFLLPNSSIAFSEMGLFRSVLSVFVITFFIIMSYISIVVIPKKATELLAETYPEFKLS</sequence>
<evidence type="ECO:0000313" key="3">
    <source>
        <dbReference type="Proteomes" id="UP001139369"/>
    </source>
</evidence>
<evidence type="ECO:0000256" key="1">
    <source>
        <dbReference type="SAM" id="Phobius"/>
    </source>
</evidence>
<keyword evidence="3" id="KW-1185">Reference proteome</keyword>
<feature type="transmembrane region" description="Helical" evidence="1">
    <location>
        <begin position="191"/>
        <end position="215"/>
    </location>
</feature>
<protein>
    <submittedName>
        <fullName evidence="2">Uncharacterized protein</fullName>
    </submittedName>
</protein>
<dbReference type="RefSeq" id="WP_242178615.1">
    <property type="nucleotide sequence ID" value="NZ_JAKQYM010000006.1"/>
</dbReference>
<dbReference type="Proteomes" id="UP001139369">
    <property type="component" value="Unassembled WGS sequence"/>
</dbReference>
<feature type="transmembrane region" description="Helical" evidence="1">
    <location>
        <begin position="158"/>
        <end position="179"/>
    </location>
</feature>
<feature type="transmembrane region" description="Helical" evidence="1">
    <location>
        <begin position="117"/>
        <end position="137"/>
    </location>
</feature>
<organism evidence="2 3">
    <name type="scientific">Polaribacter marinus</name>
    <dbReference type="NCBI Taxonomy" id="2916838"/>
    <lineage>
        <taxon>Bacteria</taxon>
        <taxon>Pseudomonadati</taxon>
        <taxon>Bacteroidota</taxon>
        <taxon>Flavobacteriia</taxon>
        <taxon>Flavobacteriales</taxon>
        <taxon>Flavobacteriaceae</taxon>
    </lineage>
</organism>
<accession>A0A9X1VPL5</accession>
<dbReference type="AlphaFoldDB" id="A0A9X1VPL5"/>
<keyword evidence="1" id="KW-0472">Membrane</keyword>
<keyword evidence="1" id="KW-0812">Transmembrane</keyword>
<feature type="transmembrane region" description="Helical" evidence="1">
    <location>
        <begin position="91"/>
        <end position="111"/>
    </location>
</feature>
<comment type="caution">
    <text evidence="2">The sequence shown here is derived from an EMBL/GenBank/DDBJ whole genome shotgun (WGS) entry which is preliminary data.</text>
</comment>
<proteinExistence type="predicted"/>
<reference evidence="2" key="1">
    <citation type="submission" date="2022-02" db="EMBL/GenBank/DDBJ databases">
        <title>Polaribacter sp. MSW13, isolated from seawater.</title>
        <authorList>
            <person name="Kristyanto S."/>
            <person name="Jung J."/>
            <person name="Jeon C.O."/>
        </authorList>
    </citation>
    <scope>NUCLEOTIDE SEQUENCE</scope>
    <source>
        <strain evidence="2">MSW13</strain>
    </source>
</reference>
<evidence type="ECO:0000313" key="2">
    <source>
        <dbReference type="EMBL" id="MCI2229493.1"/>
    </source>
</evidence>
<keyword evidence="1" id="KW-1133">Transmembrane helix</keyword>